<reference evidence="1" key="1">
    <citation type="journal article" date="2014" name="Front. Microbiol.">
        <title>High frequency of phylogenetically diverse reductive dehalogenase-homologous genes in deep subseafloor sedimentary metagenomes.</title>
        <authorList>
            <person name="Kawai M."/>
            <person name="Futagami T."/>
            <person name="Toyoda A."/>
            <person name="Takaki Y."/>
            <person name="Nishi S."/>
            <person name="Hori S."/>
            <person name="Arai W."/>
            <person name="Tsubouchi T."/>
            <person name="Morono Y."/>
            <person name="Uchiyama I."/>
            <person name="Ito T."/>
            <person name="Fujiyama A."/>
            <person name="Inagaki F."/>
            <person name="Takami H."/>
        </authorList>
    </citation>
    <scope>NUCLEOTIDE SEQUENCE</scope>
    <source>
        <strain evidence="1">Expedition CK06-06</strain>
    </source>
</reference>
<feature type="non-terminal residue" evidence="1">
    <location>
        <position position="86"/>
    </location>
</feature>
<comment type="caution">
    <text evidence="1">The sequence shown here is derived from an EMBL/GenBank/DDBJ whole genome shotgun (WGS) entry which is preliminary data.</text>
</comment>
<sequence>MAFIVKKTIHGKEYYYLNENKRVEGKVKTKTIAYLGKTKKEAEKKARGIIKKMGEEIKIKKSYNIAGQKRIVKIGEEKRKSQKIMA</sequence>
<organism evidence="1">
    <name type="scientific">marine sediment metagenome</name>
    <dbReference type="NCBI Taxonomy" id="412755"/>
    <lineage>
        <taxon>unclassified sequences</taxon>
        <taxon>metagenomes</taxon>
        <taxon>ecological metagenomes</taxon>
    </lineage>
</organism>
<evidence type="ECO:0000313" key="1">
    <source>
        <dbReference type="EMBL" id="GAJ20146.1"/>
    </source>
</evidence>
<dbReference type="AlphaFoldDB" id="X1VSH9"/>
<proteinExistence type="predicted"/>
<protein>
    <submittedName>
        <fullName evidence="1">Uncharacterized protein</fullName>
    </submittedName>
</protein>
<name>X1VSH9_9ZZZZ</name>
<dbReference type="EMBL" id="BARW01040743">
    <property type="protein sequence ID" value="GAJ20146.1"/>
    <property type="molecule type" value="Genomic_DNA"/>
</dbReference>
<accession>X1VSH9</accession>
<gene>
    <name evidence="1" type="ORF">S12H4_61397</name>
</gene>